<dbReference type="InterPro" id="IPR001314">
    <property type="entry name" value="Peptidase_S1A"/>
</dbReference>
<keyword evidence="3 5" id="KW-0720">Serine protease</keyword>
<feature type="domain" description="Peptidase S1" evidence="6">
    <location>
        <begin position="1"/>
        <end position="228"/>
    </location>
</feature>
<dbReference type="PANTHER" id="PTHR24264:SF83">
    <property type="entry name" value="COMPLEMENT FACTOR I"/>
    <property type="match status" value="1"/>
</dbReference>
<keyword evidence="1 5" id="KW-0645">Protease</keyword>
<dbReference type="SMART" id="SM00020">
    <property type="entry name" value="Tryp_SPc"/>
    <property type="match status" value="1"/>
</dbReference>
<evidence type="ECO:0000259" key="6">
    <source>
        <dbReference type="PROSITE" id="PS50240"/>
    </source>
</evidence>
<dbReference type="Gene3D" id="2.40.10.10">
    <property type="entry name" value="Trypsin-like serine proteases"/>
    <property type="match status" value="2"/>
</dbReference>
<evidence type="ECO:0000256" key="1">
    <source>
        <dbReference type="ARBA" id="ARBA00022670"/>
    </source>
</evidence>
<dbReference type="PROSITE" id="PS00134">
    <property type="entry name" value="TRYPSIN_HIS"/>
    <property type="match status" value="1"/>
</dbReference>
<dbReference type="PROSITE" id="PS00135">
    <property type="entry name" value="TRYPSIN_SER"/>
    <property type="match status" value="1"/>
</dbReference>
<gene>
    <name evidence="7" type="ORF">GSOID_T00005845001</name>
</gene>
<dbReference type="SUPFAM" id="SSF50494">
    <property type="entry name" value="Trypsin-like serine proteases"/>
    <property type="match status" value="1"/>
</dbReference>
<dbReference type="InterPro" id="IPR018114">
    <property type="entry name" value="TRYPSIN_HIS"/>
</dbReference>
<dbReference type="PROSITE" id="PS50240">
    <property type="entry name" value="TRYPSIN_DOM"/>
    <property type="match status" value="1"/>
</dbReference>
<evidence type="ECO:0000313" key="8">
    <source>
        <dbReference type="Proteomes" id="UP000001307"/>
    </source>
</evidence>
<evidence type="ECO:0000256" key="2">
    <source>
        <dbReference type="ARBA" id="ARBA00022801"/>
    </source>
</evidence>
<dbReference type="GO" id="GO:0005615">
    <property type="term" value="C:extracellular space"/>
    <property type="evidence" value="ECO:0007669"/>
    <property type="project" value="TreeGrafter"/>
</dbReference>
<protein>
    <recommendedName>
        <fullName evidence="6">Peptidase S1 domain-containing protein</fullName>
    </recommendedName>
</protein>
<dbReference type="EMBL" id="FN653016">
    <property type="protein sequence ID" value="CBY06783.1"/>
    <property type="molecule type" value="Genomic_DNA"/>
</dbReference>
<dbReference type="CDD" id="cd00190">
    <property type="entry name" value="Tryp_SPc"/>
    <property type="match status" value="1"/>
</dbReference>
<dbReference type="InParanoid" id="E4WSZ0"/>
<name>E4WSZ0_OIKDI</name>
<organism evidence="7">
    <name type="scientific">Oikopleura dioica</name>
    <name type="common">Tunicate</name>
    <dbReference type="NCBI Taxonomy" id="34765"/>
    <lineage>
        <taxon>Eukaryota</taxon>
        <taxon>Metazoa</taxon>
        <taxon>Chordata</taxon>
        <taxon>Tunicata</taxon>
        <taxon>Appendicularia</taxon>
        <taxon>Copelata</taxon>
        <taxon>Oikopleuridae</taxon>
        <taxon>Oikopleura</taxon>
    </lineage>
</organism>
<reference evidence="7" key="1">
    <citation type="journal article" date="2010" name="Science">
        <title>Plasticity of animal genome architecture unmasked by rapid evolution of a pelagic tunicate.</title>
        <authorList>
            <person name="Denoeud F."/>
            <person name="Henriet S."/>
            <person name="Mungpakdee S."/>
            <person name="Aury J.M."/>
            <person name="Da Silva C."/>
            <person name="Brinkmann H."/>
            <person name="Mikhaleva J."/>
            <person name="Olsen L.C."/>
            <person name="Jubin C."/>
            <person name="Canestro C."/>
            <person name="Bouquet J.M."/>
            <person name="Danks G."/>
            <person name="Poulain J."/>
            <person name="Campsteijn C."/>
            <person name="Adamski M."/>
            <person name="Cross I."/>
            <person name="Yadetie F."/>
            <person name="Muffato M."/>
            <person name="Louis A."/>
            <person name="Butcher S."/>
            <person name="Tsagkogeorga G."/>
            <person name="Konrad A."/>
            <person name="Singh S."/>
            <person name="Jensen M.F."/>
            <person name="Cong E.H."/>
            <person name="Eikeseth-Otteraa H."/>
            <person name="Noel B."/>
            <person name="Anthouard V."/>
            <person name="Porcel B.M."/>
            <person name="Kachouri-Lafond R."/>
            <person name="Nishino A."/>
            <person name="Ugolini M."/>
            <person name="Chourrout P."/>
            <person name="Nishida H."/>
            <person name="Aasland R."/>
            <person name="Huzurbazar S."/>
            <person name="Westhof E."/>
            <person name="Delsuc F."/>
            <person name="Lehrach H."/>
            <person name="Reinhardt R."/>
            <person name="Weissenbach J."/>
            <person name="Roy S.W."/>
            <person name="Artiguenave F."/>
            <person name="Postlethwait J.H."/>
            <person name="Manak J.R."/>
            <person name="Thompson E.M."/>
            <person name="Jaillon O."/>
            <person name="Du Pasquier L."/>
            <person name="Boudinot P."/>
            <person name="Liberles D.A."/>
            <person name="Volff J.N."/>
            <person name="Philippe H."/>
            <person name="Lenhard B."/>
            <person name="Roest Crollius H."/>
            <person name="Wincker P."/>
            <person name="Chourrout D."/>
        </authorList>
    </citation>
    <scope>NUCLEOTIDE SEQUENCE [LARGE SCALE GENOMIC DNA]</scope>
</reference>
<dbReference type="InterPro" id="IPR001254">
    <property type="entry name" value="Trypsin_dom"/>
</dbReference>
<accession>E4WSZ0</accession>
<dbReference type="OrthoDB" id="5597713at2759"/>
<dbReference type="PANTHER" id="PTHR24264">
    <property type="entry name" value="TRYPSIN-RELATED"/>
    <property type="match status" value="1"/>
</dbReference>
<dbReference type="Proteomes" id="UP000001307">
    <property type="component" value="Unassembled WGS sequence"/>
</dbReference>
<keyword evidence="2 5" id="KW-0378">Hydrolase</keyword>
<evidence type="ECO:0000256" key="4">
    <source>
        <dbReference type="ARBA" id="ARBA00023157"/>
    </source>
</evidence>
<dbReference type="InterPro" id="IPR043504">
    <property type="entry name" value="Peptidase_S1_PA_chymotrypsin"/>
</dbReference>
<sequence length="289" mass="31705">MAQLILETSSGAELCGGAVIHEEFIITAAHCVENLSQSDFERLFVVLGSTEIYSNAPKTKRFKVLQIISHKKYNSRKIINDIALIRIERFGEELVPEFLTIKRKESTNIGLTAECSVAGFGLTKNYGSTAKVLQAVNVFPMSHNDCNNAWRPIKEATQLCALGARVASELNADSCMGDSGGPLFCRVEKELQLTGIVSFGGAKCGDPDRPGVYTRASFYENWINSMIDEHKTPELQLTTGSIEITTLTPFLKADDARNTTIKLIVESKTTSSAFITFSSFSLFILACIL</sequence>
<proteinExistence type="predicted"/>
<dbReference type="InterPro" id="IPR050127">
    <property type="entry name" value="Serine_Proteases_S1"/>
</dbReference>
<dbReference type="FunFam" id="2.40.10.10:FF:000068">
    <property type="entry name" value="transmembrane protease serine 2"/>
    <property type="match status" value="1"/>
</dbReference>
<dbReference type="AlphaFoldDB" id="E4WSZ0"/>
<dbReference type="InterPro" id="IPR033116">
    <property type="entry name" value="TRYPSIN_SER"/>
</dbReference>
<dbReference type="GO" id="GO:0006508">
    <property type="term" value="P:proteolysis"/>
    <property type="evidence" value="ECO:0007669"/>
    <property type="project" value="UniProtKB-KW"/>
</dbReference>
<evidence type="ECO:0000256" key="5">
    <source>
        <dbReference type="RuleBase" id="RU363034"/>
    </source>
</evidence>
<evidence type="ECO:0000313" key="7">
    <source>
        <dbReference type="EMBL" id="CBY06783.1"/>
    </source>
</evidence>
<dbReference type="GO" id="GO:0004252">
    <property type="term" value="F:serine-type endopeptidase activity"/>
    <property type="evidence" value="ECO:0007669"/>
    <property type="project" value="InterPro"/>
</dbReference>
<dbReference type="PRINTS" id="PR00722">
    <property type="entry name" value="CHYMOTRYPSIN"/>
</dbReference>
<dbReference type="Pfam" id="PF00089">
    <property type="entry name" value="Trypsin"/>
    <property type="match status" value="1"/>
</dbReference>
<evidence type="ECO:0000256" key="3">
    <source>
        <dbReference type="ARBA" id="ARBA00022825"/>
    </source>
</evidence>
<keyword evidence="8" id="KW-1185">Reference proteome</keyword>
<keyword evidence="4" id="KW-1015">Disulfide bond</keyword>
<dbReference type="InterPro" id="IPR009003">
    <property type="entry name" value="Peptidase_S1_PA"/>
</dbReference>